<protein>
    <submittedName>
        <fullName evidence="2">Uncharacterized protein</fullName>
    </submittedName>
</protein>
<dbReference type="Proteomes" id="UP000218811">
    <property type="component" value="Unassembled WGS sequence"/>
</dbReference>
<evidence type="ECO:0000313" key="3">
    <source>
        <dbReference type="Proteomes" id="UP000218811"/>
    </source>
</evidence>
<feature type="chain" id="PRO_5013884197" evidence="1">
    <location>
        <begin position="23"/>
        <end position="193"/>
    </location>
</feature>
<name>A0A2H3J417_WOLCO</name>
<sequence>MTLSAKYSLACFFLHCESCVLAYLLDSSNMRTILDVDNLYWYLVEGHRRPRNISRLKGDAALLQTAQNIPEHAVAMVVVFVVHWYDAPFIFNQNANQWFVRPLSYFIINIWKLLRHKRSKILLTTIAVVVSWLFTDIEQPAVIIEARNTQEGVQTVLSNVIVRGAVACALVVDIYVTSSLCVILRGAKTQSQG</sequence>
<evidence type="ECO:0000313" key="2">
    <source>
        <dbReference type="EMBL" id="PCH36980.1"/>
    </source>
</evidence>
<keyword evidence="1" id="KW-0732">Signal</keyword>
<keyword evidence="3" id="KW-1185">Reference proteome</keyword>
<dbReference type="AlphaFoldDB" id="A0A2H3J417"/>
<evidence type="ECO:0000256" key="1">
    <source>
        <dbReference type="SAM" id="SignalP"/>
    </source>
</evidence>
<dbReference type="EMBL" id="KB467898">
    <property type="protein sequence ID" value="PCH36980.1"/>
    <property type="molecule type" value="Genomic_DNA"/>
</dbReference>
<feature type="signal peptide" evidence="1">
    <location>
        <begin position="1"/>
        <end position="22"/>
    </location>
</feature>
<accession>A0A2H3J417</accession>
<reference evidence="2 3" key="1">
    <citation type="journal article" date="2012" name="Science">
        <title>The Paleozoic origin of enzymatic lignin decomposition reconstructed from 31 fungal genomes.</title>
        <authorList>
            <person name="Floudas D."/>
            <person name="Binder M."/>
            <person name="Riley R."/>
            <person name="Barry K."/>
            <person name="Blanchette R.A."/>
            <person name="Henrissat B."/>
            <person name="Martinez A.T."/>
            <person name="Otillar R."/>
            <person name="Spatafora J.W."/>
            <person name="Yadav J.S."/>
            <person name="Aerts A."/>
            <person name="Benoit I."/>
            <person name="Boyd A."/>
            <person name="Carlson A."/>
            <person name="Copeland A."/>
            <person name="Coutinho P.M."/>
            <person name="de Vries R.P."/>
            <person name="Ferreira P."/>
            <person name="Findley K."/>
            <person name="Foster B."/>
            <person name="Gaskell J."/>
            <person name="Glotzer D."/>
            <person name="Gorecki P."/>
            <person name="Heitman J."/>
            <person name="Hesse C."/>
            <person name="Hori C."/>
            <person name="Igarashi K."/>
            <person name="Jurgens J.A."/>
            <person name="Kallen N."/>
            <person name="Kersten P."/>
            <person name="Kohler A."/>
            <person name="Kuees U."/>
            <person name="Kumar T.K.A."/>
            <person name="Kuo A."/>
            <person name="LaButti K."/>
            <person name="Larrondo L.F."/>
            <person name="Lindquist E."/>
            <person name="Ling A."/>
            <person name="Lombard V."/>
            <person name="Lucas S."/>
            <person name="Lundell T."/>
            <person name="Martin R."/>
            <person name="McLaughlin D.J."/>
            <person name="Morgenstern I."/>
            <person name="Morin E."/>
            <person name="Murat C."/>
            <person name="Nagy L.G."/>
            <person name="Nolan M."/>
            <person name="Ohm R.A."/>
            <person name="Patyshakuliyeva A."/>
            <person name="Rokas A."/>
            <person name="Ruiz-Duenas F.J."/>
            <person name="Sabat G."/>
            <person name="Salamov A."/>
            <person name="Samejima M."/>
            <person name="Schmutz J."/>
            <person name="Slot J.C."/>
            <person name="St John F."/>
            <person name="Stenlid J."/>
            <person name="Sun H."/>
            <person name="Sun S."/>
            <person name="Syed K."/>
            <person name="Tsang A."/>
            <person name="Wiebenga A."/>
            <person name="Young D."/>
            <person name="Pisabarro A."/>
            <person name="Eastwood D.C."/>
            <person name="Martin F."/>
            <person name="Cullen D."/>
            <person name="Grigoriev I.V."/>
            <person name="Hibbett D.S."/>
        </authorList>
    </citation>
    <scope>NUCLEOTIDE SEQUENCE [LARGE SCALE GENOMIC DNA]</scope>
    <source>
        <strain evidence="2 3">MD-104</strain>
    </source>
</reference>
<organism evidence="2 3">
    <name type="scientific">Wolfiporia cocos (strain MD-104)</name>
    <name type="common">Brown rot fungus</name>
    <dbReference type="NCBI Taxonomy" id="742152"/>
    <lineage>
        <taxon>Eukaryota</taxon>
        <taxon>Fungi</taxon>
        <taxon>Dikarya</taxon>
        <taxon>Basidiomycota</taxon>
        <taxon>Agaricomycotina</taxon>
        <taxon>Agaricomycetes</taxon>
        <taxon>Polyporales</taxon>
        <taxon>Phaeolaceae</taxon>
        <taxon>Wolfiporia</taxon>
    </lineage>
</organism>
<gene>
    <name evidence="2" type="ORF">WOLCODRAFT_20864</name>
</gene>
<proteinExistence type="predicted"/>